<proteinExistence type="predicted"/>
<feature type="non-terminal residue" evidence="1">
    <location>
        <position position="174"/>
    </location>
</feature>
<evidence type="ECO:0000313" key="1">
    <source>
        <dbReference type="EMBL" id="CAG8848174.1"/>
    </source>
</evidence>
<organism evidence="1 2">
    <name type="scientific">Racocetra persica</name>
    <dbReference type="NCBI Taxonomy" id="160502"/>
    <lineage>
        <taxon>Eukaryota</taxon>
        <taxon>Fungi</taxon>
        <taxon>Fungi incertae sedis</taxon>
        <taxon>Mucoromycota</taxon>
        <taxon>Glomeromycotina</taxon>
        <taxon>Glomeromycetes</taxon>
        <taxon>Diversisporales</taxon>
        <taxon>Gigasporaceae</taxon>
        <taxon>Racocetra</taxon>
    </lineage>
</organism>
<name>A0ACA9SSX0_9GLOM</name>
<accession>A0ACA9SSX0</accession>
<reference evidence="1" key="1">
    <citation type="submission" date="2021-06" db="EMBL/GenBank/DDBJ databases">
        <authorList>
            <person name="Kallberg Y."/>
            <person name="Tangrot J."/>
            <person name="Rosling A."/>
        </authorList>
    </citation>
    <scope>NUCLEOTIDE SEQUENCE</scope>
    <source>
        <strain evidence="1">MA461A</strain>
    </source>
</reference>
<dbReference type="Proteomes" id="UP000789920">
    <property type="component" value="Unassembled WGS sequence"/>
</dbReference>
<feature type="non-terminal residue" evidence="1">
    <location>
        <position position="1"/>
    </location>
</feature>
<protein>
    <submittedName>
        <fullName evidence="1">27891_t:CDS:1</fullName>
    </submittedName>
</protein>
<evidence type="ECO:0000313" key="2">
    <source>
        <dbReference type="Proteomes" id="UP000789920"/>
    </source>
</evidence>
<dbReference type="EMBL" id="CAJVQC010159593">
    <property type="protein sequence ID" value="CAG8848174.1"/>
    <property type="molecule type" value="Genomic_DNA"/>
</dbReference>
<comment type="caution">
    <text evidence="1">The sequence shown here is derived from an EMBL/GenBank/DDBJ whole genome shotgun (WGS) entry which is preliminary data.</text>
</comment>
<keyword evidence="2" id="KW-1185">Reference proteome</keyword>
<gene>
    <name evidence="1" type="ORF">RPERSI_LOCUS34987</name>
</gene>
<sequence>HGEHDFYRAFAKIQNNIKPHMIIGHNSNGFDMPFIMRRLERLGSTMMEEFYRIANGKQMTYGEMFKYNVLRNKNITLAQGEDAIEYTYIKFDRTLFWDSMTIFQREFIGRQSSLNYMLDTLEIPSKIGLSYRRIDEIVLLAIEMAKVQDEITKLNVESIDYHNKIEELNSRQDK</sequence>